<dbReference type="RefSeq" id="XP_012672604.2">
    <property type="nucleotide sequence ID" value="XM_012817150.2"/>
</dbReference>
<dbReference type="KEGG" id="char:105891012"/>
<dbReference type="Pfam" id="PF13432">
    <property type="entry name" value="TPR_16"/>
    <property type="match status" value="1"/>
</dbReference>
<feature type="compositionally biased region" description="Basic residues" evidence="2">
    <location>
        <begin position="1"/>
        <end position="17"/>
    </location>
</feature>
<proteinExistence type="predicted"/>
<dbReference type="GO" id="GO:0048264">
    <property type="term" value="P:determination of ventral identity"/>
    <property type="evidence" value="ECO:0007669"/>
    <property type="project" value="TreeGrafter"/>
</dbReference>
<dbReference type="Proteomes" id="UP000515152">
    <property type="component" value="Chromosome 11"/>
</dbReference>
<feature type="region of interest" description="Disordered" evidence="2">
    <location>
        <begin position="257"/>
        <end position="278"/>
    </location>
</feature>
<keyword evidence="3" id="KW-1185">Reference proteome</keyword>
<reference evidence="4" key="1">
    <citation type="submission" date="2025-08" db="UniProtKB">
        <authorList>
            <consortium name="RefSeq"/>
        </authorList>
    </citation>
    <scope>IDENTIFICATION</scope>
</reference>
<keyword evidence="1" id="KW-0802">TPR repeat</keyword>
<dbReference type="GO" id="GO:0035091">
    <property type="term" value="F:phosphatidylinositol binding"/>
    <property type="evidence" value="ECO:0007669"/>
    <property type="project" value="TreeGrafter"/>
</dbReference>
<dbReference type="PROSITE" id="PS50005">
    <property type="entry name" value="TPR"/>
    <property type="match status" value="1"/>
</dbReference>
<dbReference type="Gene3D" id="1.25.40.10">
    <property type="entry name" value="Tetratricopeptide repeat domain"/>
    <property type="match status" value="2"/>
</dbReference>
<dbReference type="AlphaFoldDB" id="A0A6P3VIB7"/>
<evidence type="ECO:0000256" key="2">
    <source>
        <dbReference type="SAM" id="MobiDB-lite"/>
    </source>
</evidence>
<evidence type="ECO:0000313" key="4">
    <source>
        <dbReference type="RefSeq" id="XP_012672604.2"/>
    </source>
</evidence>
<sequence length="418" mass="46715">MGGQAKSKKKSKPKKTRSNGVGAGLVALTAQDRMKVRMHEKARKKTAEKYTVEQLLEKTEESMDNFDFPMARLFCQRALDVEPTNLEVLEMMGNICAELGEVDRAEQVFLKAVELSPDQGHSKYMYLGQIHTSQEAINYFRKGIEIMINTLDTQNTSAAAAVEGASALGEERSPVVSGKDVSVAFCSVAEIFFTDLCMEEGAADRCKEAISKALEYDPDSAEALQLMASYLFSSQNMEEGKGYLKRSVSSWLPSLNQQTEPAAAAQQEDESEQSGVPPYESRITTAKLLIEAEEPEMAMEVLEGLLEEDDEVVQVWYMLGWVCYLQQDKPEEEEIFRDSAKTYLTRAKKLYMKLRCDDPPMLEHLEQLLSKLRPEGATADDDDEEDEEEEDGVGGPPIDDIADDFINSSDEEDDAMDH</sequence>
<dbReference type="InterPro" id="IPR011990">
    <property type="entry name" value="TPR-like_helical_dom_sf"/>
</dbReference>
<dbReference type="GO" id="GO:0016020">
    <property type="term" value="C:membrane"/>
    <property type="evidence" value="ECO:0007669"/>
    <property type="project" value="TreeGrafter"/>
</dbReference>
<feature type="compositionally biased region" description="Acidic residues" evidence="2">
    <location>
        <begin position="378"/>
        <end position="392"/>
    </location>
</feature>
<feature type="repeat" description="TPR" evidence="1">
    <location>
        <begin position="86"/>
        <end position="119"/>
    </location>
</feature>
<dbReference type="GeneID" id="105891012"/>
<name>A0A6P3VIB7_CLUHA</name>
<protein>
    <submittedName>
        <fullName evidence="4">Probable assembly chaperone of rpl4 isoform X1</fullName>
    </submittedName>
</protein>
<dbReference type="Pfam" id="PF13181">
    <property type="entry name" value="TPR_8"/>
    <property type="match status" value="1"/>
</dbReference>
<dbReference type="SMART" id="SM00028">
    <property type="entry name" value="TPR"/>
    <property type="match status" value="2"/>
</dbReference>
<dbReference type="SUPFAM" id="SSF48452">
    <property type="entry name" value="TPR-like"/>
    <property type="match status" value="1"/>
</dbReference>
<organism evidence="3 4">
    <name type="scientific">Clupea harengus</name>
    <name type="common">Atlantic herring</name>
    <dbReference type="NCBI Taxonomy" id="7950"/>
    <lineage>
        <taxon>Eukaryota</taxon>
        <taxon>Metazoa</taxon>
        <taxon>Chordata</taxon>
        <taxon>Craniata</taxon>
        <taxon>Vertebrata</taxon>
        <taxon>Euteleostomi</taxon>
        <taxon>Actinopterygii</taxon>
        <taxon>Neopterygii</taxon>
        <taxon>Teleostei</taxon>
        <taxon>Clupei</taxon>
        <taxon>Clupeiformes</taxon>
        <taxon>Clupeoidei</taxon>
        <taxon>Clupeidae</taxon>
        <taxon>Clupea</taxon>
    </lineage>
</organism>
<gene>
    <name evidence="4" type="primary">si:dkey-12j5.1</name>
</gene>
<feature type="compositionally biased region" description="Acidic residues" evidence="2">
    <location>
        <begin position="409"/>
        <end position="418"/>
    </location>
</feature>
<accession>A0A6P3VIB7</accession>
<evidence type="ECO:0000256" key="1">
    <source>
        <dbReference type="PROSITE-ProRule" id="PRU00339"/>
    </source>
</evidence>
<dbReference type="OrthoDB" id="1914839at2759"/>
<feature type="region of interest" description="Disordered" evidence="2">
    <location>
        <begin position="1"/>
        <end position="22"/>
    </location>
</feature>
<dbReference type="CDD" id="cd24142">
    <property type="entry name" value="ACL4-like"/>
    <property type="match status" value="1"/>
</dbReference>
<dbReference type="PANTHER" id="PTHR28654">
    <property type="entry name" value="AXIN INTERACTOR, DORSALIZATION-ASSOCIATED PROTEIN"/>
    <property type="match status" value="1"/>
</dbReference>
<dbReference type="InterPro" id="IPR019734">
    <property type="entry name" value="TPR_rpt"/>
</dbReference>
<dbReference type="PANTHER" id="PTHR28654:SF1">
    <property type="entry name" value="AXIN INTERACTOR, DORSALIZATION-ASSOCIATED PROTEIN"/>
    <property type="match status" value="1"/>
</dbReference>
<feature type="compositionally biased region" description="Low complexity" evidence="2">
    <location>
        <begin position="257"/>
        <end position="266"/>
    </location>
</feature>
<evidence type="ECO:0000313" key="3">
    <source>
        <dbReference type="Proteomes" id="UP000515152"/>
    </source>
</evidence>
<feature type="region of interest" description="Disordered" evidence="2">
    <location>
        <begin position="370"/>
        <end position="418"/>
    </location>
</feature>